<proteinExistence type="predicted"/>
<comment type="caution">
    <text evidence="1">The sequence shown here is derived from an EMBL/GenBank/DDBJ whole genome shotgun (WGS) entry which is preliminary data.</text>
</comment>
<reference evidence="1 2" key="1">
    <citation type="journal article" date="2019" name="Int. J. Syst. Evol. Microbiol.">
        <title>The Global Catalogue of Microorganisms (GCM) 10K type strain sequencing project: providing services to taxonomists for standard genome sequencing and annotation.</title>
        <authorList>
            <consortium name="The Broad Institute Genomics Platform"/>
            <consortium name="The Broad Institute Genome Sequencing Center for Infectious Disease"/>
            <person name="Wu L."/>
            <person name="Ma J."/>
        </authorList>
    </citation>
    <scope>NUCLEOTIDE SEQUENCE [LARGE SCALE GENOMIC DNA]</scope>
    <source>
        <strain evidence="1 2">XZGYJ-43</strain>
    </source>
</reference>
<keyword evidence="2" id="KW-1185">Reference proteome</keyword>
<dbReference type="PANTHER" id="PTHR30348">
    <property type="entry name" value="UNCHARACTERIZED PROTEIN YECE"/>
    <property type="match status" value="1"/>
</dbReference>
<dbReference type="AlphaFoldDB" id="A0ABD5Z202"/>
<name>A0ABD5Z202_9EURY</name>
<dbReference type="InterPro" id="IPR036520">
    <property type="entry name" value="UPF0759_sf"/>
</dbReference>
<dbReference type="EMBL" id="JBHTAR010000011">
    <property type="protein sequence ID" value="MFC7199212.1"/>
    <property type="molecule type" value="Genomic_DNA"/>
</dbReference>
<evidence type="ECO:0000313" key="2">
    <source>
        <dbReference type="Proteomes" id="UP001596447"/>
    </source>
</evidence>
<protein>
    <submittedName>
        <fullName evidence="1">DUF72 domain-containing protein</fullName>
    </submittedName>
</protein>
<accession>A0ABD5Z202</accession>
<dbReference type="SUPFAM" id="SSF117396">
    <property type="entry name" value="TM1631-like"/>
    <property type="match status" value="1"/>
</dbReference>
<dbReference type="PANTHER" id="PTHR30348:SF4">
    <property type="entry name" value="DUF72 DOMAIN-CONTAINING PROTEIN"/>
    <property type="match status" value="1"/>
</dbReference>
<dbReference type="Gene3D" id="3.20.20.410">
    <property type="entry name" value="Protein of unknown function UPF0759"/>
    <property type="match status" value="1"/>
</dbReference>
<dbReference type="RefSeq" id="WP_279529153.1">
    <property type="nucleotide sequence ID" value="NZ_CP122312.1"/>
</dbReference>
<organism evidence="1 2">
    <name type="scientific">Halospeciosus flavus</name>
    <dbReference type="NCBI Taxonomy" id="3032283"/>
    <lineage>
        <taxon>Archaea</taxon>
        <taxon>Methanobacteriati</taxon>
        <taxon>Methanobacteriota</taxon>
        <taxon>Stenosarchaea group</taxon>
        <taxon>Halobacteria</taxon>
        <taxon>Halobacteriales</taxon>
        <taxon>Halobacteriaceae</taxon>
        <taxon>Halospeciosus</taxon>
    </lineage>
</organism>
<dbReference type="Pfam" id="PF01904">
    <property type="entry name" value="DUF72"/>
    <property type="match status" value="1"/>
</dbReference>
<dbReference type="Proteomes" id="UP001596447">
    <property type="component" value="Unassembled WGS sequence"/>
</dbReference>
<dbReference type="InterPro" id="IPR002763">
    <property type="entry name" value="DUF72"/>
</dbReference>
<sequence length="263" mass="30459">MAEFEIGVCGYGDYRPGEGWKAEYDHKLQAYADEFDAVELNRTFYELPQVSTSERWREVVDEMNEEFTFLLKGWQALTHPSRSPTWNNHRDAEPEGEKGYFRPTETVFDAWERTRDHAEALDAPAVLLQTPAGFDCTDEHAENLREFVDGIDRGGRTLAWEPRGDWKANLDSVEALCTELDLIHVTDLSRRFPSTTDADVAYVRFHGLNEDPYDYDYDYSDEELDEIADRMGTLGDEYETVYAMFNNYEKVDNARSLREKLGV</sequence>
<evidence type="ECO:0000313" key="1">
    <source>
        <dbReference type="EMBL" id="MFC7199212.1"/>
    </source>
</evidence>
<gene>
    <name evidence="1" type="ORF">ACFQJ9_07240</name>
</gene>